<name>A0A9X3WWJ9_9BACI</name>
<proteinExistence type="predicted"/>
<keyword evidence="1" id="KW-0812">Transmembrane</keyword>
<keyword evidence="3" id="KW-1185">Reference proteome</keyword>
<evidence type="ECO:0000256" key="1">
    <source>
        <dbReference type="SAM" id="Phobius"/>
    </source>
</evidence>
<gene>
    <name evidence="2" type="ORF">NC797_15270</name>
</gene>
<reference evidence="2" key="1">
    <citation type="submission" date="2022-06" db="EMBL/GenBank/DDBJ databases">
        <title>Aquibacillus sp. a new bacterium isolated from soil saline samples.</title>
        <authorList>
            <person name="Galisteo C."/>
            <person name="De La Haba R."/>
            <person name="Sanchez-Porro C."/>
            <person name="Ventosa A."/>
        </authorList>
    </citation>
    <scope>NUCLEOTIDE SEQUENCE</scope>
    <source>
        <strain evidence="2">3ASR75-11</strain>
    </source>
</reference>
<sequence>MILPVQFDQNEWFLIVMIILSYTVVFLMPKRIPWSQFILVMLLSVMIARLSDHLLASPSVDLYDINDTGKYDLFDFVTYLLYAPFSYLFIYFYDRFNIRGIGIVLYIVVCSFLGMLFEMTNALFEVFHYKGWSAVYSFSVYLVSQSITLLLFSYIRTAYHTLLRNQNKKWQGSNL</sequence>
<feature type="transmembrane region" description="Helical" evidence="1">
    <location>
        <begin position="100"/>
        <end position="124"/>
    </location>
</feature>
<dbReference type="AlphaFoldDB" id="A0A9X3WWJ9"/>
<keyword evidence="1" id="KW-0472">Membrane</keyword>
<dbReference type="EMBL" id="JAMQKB010000023">
    <property type="protein sequence ID" value="MDC3425868.1"/>
    <property type="molecule type" value="Genomic_DNA"/>
</dbReference>
<feature type="transmembrane region" description="Helical" evidence="1">
    <location>
        <begin position="76"/>
        <end position="93"/>
    </location>
</feature>
<protein>
    <submittedName>
        <fullName evidence="2">Uncharacterized protein</fullName>
    </submittedName>
</protein>
<feature type="transmembrane region" description="Helical" evidence="1">
    <location>
        <begin position="136"/>
        <end position="155"/>
    </location>
</feature>
<feature type="transmembrane region" description="Helical" evidence="1">
    <location>
        <begin position="12"/>
        <end position="29"/>
    </location>
</feature>
<keyword evidence="1" id="KW-1133">Transmembrane helix</keyword>
<organism evidence="2 3">
    <name type="scientific">Terrihalobacillus insolitus</name>
    <dbReference type="NCBI Taxonomy" id="2950438"/>
    <lineage>
        <taxon>Bacteria</taxon>
        <taxon>Bacillati</taxon>
        <taxon>Bacillota</taxon>
        <taxon>Bacilli</taxon>
        <taxon>Bacillales</taxon>
        <taxon>Bacillaceae</taxon>
        <taxon>Terrihalobacillus</taxon>
    </lineage>
</organism>
<feature type="transmembrane region" description="Helical" evidence="1">
    <location>
        <begin position="36"/>
        <end position="56"/>
    </location>
</feature>
<dbReference type="Proteomes" id="UP001145050">
    <property type="component" value="Unassembled WGS sequence"/>
</dbReference>
<dbReference type="RefSeq" id="WP_272437687.1">
    <property type="nucleotide sequence ID" value="NZ_JAMQKB010000023.1"/>
</dbReference>
<accession>A0A9X3WWJ9</accession>
<comment type="caution">
    <text evidence="2">The sequence shown here is derived from an EMBL/GenBank/DDBJ whole genome shotgun (WGS) entry which is preliminary data.</text>
</comment>
<evidence type="ECO:0000313" key="3">
    <source>
        <dbReference type="Proteomes" id="UP001145050"/>
    </source>
</evidence>
<evidence type="ECO:0000313" key="2">
    <source>
        <dbReference type="EMBL" id="MDC3425868.1"/>
    </source>
</evidence>